<dbReference type="InParanoid" id="B8LUB0"/>
<organism evidence="6 7">
    <name type="scientific">Talaromyces stipitatus (strain ATCC 10500 / CBS 375.48 / QM 6759 / NRRL 1006)</name>
    <name type="common">Penicillium stipitatum</name>
    <dbReference type="NCBI Taxonomy" id="441959"/>
    <lineage>
        <taxon>Eukaryota</taxon>
        <taxon>Fungi</taxon>
        <taxon>Dikarya</taxon>
        <taxon>Ascomycota</taxon>
        <taxon>Pezizomycotina</taxon>
        <taxon>Eurotiomycetes</taxon>
        <taxon>Eurotiomycetidae</taxon>
        <taxon>Eurotiales</taxon>
        <taxon>Trichocomaceae</taxon>
        <taxon>Talaromyces</taxon>
        <taxon>Talaromyces sect. Talaromyces</taxon>
    </lineage>
</organism>
<accession>B8LUB0</accession>
<keyword evidence="3" id="KW-0863">Zinc-finger</keyword>
<dbReference type="EMBL" id="EQ962652">
    <property type="protein sequence ID" value="EED22582.1"/>
    <property type="molecule type" value="Genomic_DNA"/>
</dbReference>
<dbReference type="RefSeq" id="XP_002339969.1">
    <property type="nucleotide sequence ID" value="XM_002339928.1"/>
</dbReference>
<evidence type="ECO:0000256" key="2">
    <source>
        <dbReference type="ARBA" id="ARBA00022723"/>
    </source>
</evidence>
<proteinExistence type="predicted"/>
<keyword evidence="5" id="KW-0862">Zinc</keyword>
<dbReference type="OrthoDB" id="10009520at2759"/>
<evidence type="ECO:0000256" key="1">
    <source>
        <dbReference type="ARBA" id="ARBA00004906"/>
    </source>
</evidence>
<evidence type="ECO:0000256" key="5">
    <source>
        <dbReference type="ARBA" id="ARBA00022833"/>
    </source>
</evidence>
<comment type="pathway">
    <text evidence="1">Protein modification; protein ubiquitination.</text>
</comment>
<dbReference type="AlphaFoldDB" id="B8LUB0"/>
<evidence type="ECO:0000256" key="4">
    <source>
        <dbReference type="ARBA" id="ARBA00022786"/>
    </source>
</evidence>
<dbReference type="HOGENOM" id="CLU_1016273_0_0_1"/>
<dbReference type="Gene3D" id="1.20.120.1750">
    <property type="match status" value="1"/>
</dbReference>
<dbReference type="GeneID" id="8108528"/>
<dbReference type="PhylomeDB" id="B8LUB0"/>
<dbReference type="InterPro" id="IPR047546">
    <property type="entry name" value="Rcat_RBR_RNF216"/>
</dbReference>
<protein>
    <recommendedName>
        <fullName evidence="8">RING-type domain-containing protein</fullName>
    </recommendedName>
</protein>
<dbReference type="STRING" id="441959.B8LUB0"/>
<dbReference type="Pfam" id="PF26200">
    <property type="entry name" value="Rcat_RNF216"/>
    <property type="match status" value="2"/>
</dbReference>
<evidence type="ECO:0000313" key="6">
    <source>
        <dbReference type="EMBL" id="EED22582.1"/>
    </source>
</evidence>
<name>B8LUB0_TALSN</name>
<dbReference type="Proteomes" id="UP000001745">
    <property type="component" value="Unassembled WGS sequence"/>
</dbReference>
<dbReference type="InterPro" id="IPR051628">
    <property type="entry name" value="LUBAC_E3_Ligases"/>
</dbReference>
<dbReference type="PANTHER" id="PTHR22770:SF42">
    <property type="entry name" value="FINGER PROTEIN (ZIN), PUTATIVE (AFU_ORTHOLOGUE AFUA_4G03910)-RELATED"/>
    <property type="match status" value="1"/>
</dbReference>
<keyword evidence="7" id="KW-1185">Reference proteome</keyword>
<evidence type="ECO:0000256" key="3">
    <source>
        <dbReference type="ARBA" id="ARBA00022771"/>
    </source>
</evidence>
<dbReference type="CDD" id="cd20353">
    <property type="entry name" value="Rcat_RBR_RNF216"/>
    <property type="match status" value="1"/>
</dbReference>
<dbReference type="PANTHER" id="PTHR22770">
    <property type="entry name" value="UBIQUITIN CONJUGATING ENZYME 7 INTERACTING PROTEIN-RELATED"/>
    <property type="match status" value="1"/>
</dbReference>
<evidence type="ECO:0000313" key="7">
    <source>
        <dbReference type="Proteomes" id="UP000001745"/>
    </source>
</evidence>
<dbReference type="eggNOG" id="KOG1812">
    <property type="taxonomic scope" value="Eukaryota"/>
</dbReference>
<dbReference type="GO" id="GO:0008270">
    <property type="term" value="F:zinc ion binding"/>
    <property type="evidence" value="ECO:0007669"/>
    <property type="project" value="UniProtKB-KW"/>
</dbReference>
<gene>
    <name evidence="6" type="ORF">TSTA_060740</name>
</gene>
<sequence>MFLSTHDSGRFSLLLAKLVSSNSQSTIYMQEPLLSTSELYVLPQTLAGRIIEAARTAAVKRTCPRCNLSFVKSSDCNKLTCICGYSMCYVCRKALNGPSYRCQEHDGAGRNVFPLDENPAEAEADEGETGYKHLFEHFRVNPGTRCTECNKCELCFSEDEEAIACKAGEQAEREWRLRQTMMIANNNKNINMNNSIINQIQSGKQGPGSSSIRWEDHQSQKHPDLYRIPTMYNHHNRSSQYWLIEVWREGCWRWEIQTMADKLVERVVVIVDIS</sequence>
<dbReference type="SUPFAM" id="SSF57850">
    <property type="entry name" value="RING/U-box"/>
    <property type="match status" value="1"/>
</dbReference>
<dbReference type="VEuPathDB" id="FungiDB:TSTA_060740"/>
<keyword evidence="4" id="KW-0833">Ubl conjugation pathway</keyword>
<reference evidence="7" key="1">
    <citation type="journal article" date="2015" name="Genome Announc.">
        <title>Genome sequence of the AIDS-associated pathogen Penicillium marneffei (ATCC18224) and its near taxonomic relative Talaromyces stipitatus (ATCC10500).</title>
        <authorList>
            <person name="Nierman W.C."/>
            <person name="Fedorova-Abrams N.D."/>
            <person name="Andrianopoulos A."/>
        </authorList>
    </citation>
    <scope>NUCLEOTIDE SEQUENCE [LARGE SCALE GENOMIC DNA]</scope>
    <source>
        <strain evidence="7">ATCC 10500 / CBS 375.48 / QM 6759 / NRRL 1006</strain>
    </source>
</reference>
<evidence type="ECO:0008006" key="8">
    <source>
        <dbReference type="Google" id="ProtNLM"/>
    </source>
</evidence>
<keyword evidence="2" id="KW-0479">Metal-binding</keyword>